<accession>A0A8C4S0P7</accession>
<reference evidence="2" key="1">
    <citation type="submission" date="2021-06" db="EMBL/GenBank/DDBJ databases">
        <authorList>
            <consortium name="Wellcome Sanger Institute Data Sharing"/>
        </authorList>
    </citation>
    <scope>NUCLEOTIDE SEQUENCE [LARGE SCALE GENOMIC DNA]</scope>
</reference>
<dbReference type="PANTHER" id="PTHR36170">
    <property type="entry name" value="CENTROSOMAL PROTEIN OF 89 KDA"/>
    <property type="match status" value="1"/>
</dbReference>
<dbReference type="GO" id="GO:0045202">
    <property type="term" value="C:synapse"/>
    <property type="evidence" value="ECO:0007669"/>
    <property type="project" value="GOC"/>
</dbReference>
<name>A0A8C4S0P7_ERPCA</name>
<protein>
    <submittedName>
        <fullName evidence="2">Centrosomal protein of 89 kDa-like</fullName>
    </submittedName>
</protein>
<dbReference type="GO" id="GO:0005814">
    <property type="term" value="C:centriole"/>
    <property type="evidence" value="ECO:0007669"/>
    <property type="project" value="InterPro"/>
</dbReference>
<evidence type="ECO:0000313" key="2">
    <source>
        <dbReference type="Ensembl" id="ENSECRP00000009553.1"/>
    </source>
</evidence>
<dbReference type="PANTHER" id="PTHR36170:SF1">
    <property type="entry name" value="CENTROSOMAL PROTEIN OF 89 KDA"/>
    <property type="match status" value="1"/>
</dbReference>
<evidence type="ECO:0000313" key="3">
    <source>
        <dbReference type="Proteomes" id="UP000694620"/>
    </source>
</evidence>
<keyword evidence="3" id="KW-1185">Reference proteome</keyword>
<dbReference type="InterPro" id="IPR033545">
    <property type="entry name" value="CEP89"/>
</dbReference>
<reference evidence="2" key="2">
    <citation type="submission" date="2025-08" db="UniProtKB">
        <authorList>
            <consortium name="Ensembl"/>
        </authorList>
    </citation>
    <scope>IDENTIFICATION</scope>
</reference>
<dbReference type="GO" id="GO:0060271">
    <property type="term" value="P:cilium assembly"/>
    <property type="evidence" value="ECO:0007669"/>
    <property type="project" value="InterPro"/>
</dbReference>
<sequence>HNRPDAPWQWPRPPTGLSFAAPFPPCSPGKLPSCAPGKVLFPFWSTASSSVPVGQRTWASPRSSIKNRCWLEQKPAATTEFGKHCSKLYIFFNREQFQEQVKLVLEENQLLMEQLELQQTKTKAVNSKHVWEVSKLSKQLMDLEAEKQHLQEELVESQKQLESFKYNYKNLKSALQNMVRIEDHTSVVNELRRYLTRKQGEFENLLDRIAALQVNKQTLLLENTTLTADKKSLEAELEILQKKNRKHKRKANILKQQLDEAMDKEIASHQYLANMIHLAEKTSQERDQFMHMALAMENDKHGTLNKIIEDTIRLSKLEERVKVYKNKASAKLRNIGGHLLKKDEEFADMADTLKKEIKHLRKLLQDKQNIVDDVMQQKREIENEVEIVWESAAKESRRLKNTLVECLQNRSITRFTDMTFLEEHFSSVPAHPSTFHVLSYQELASPATDKIHHLTGQNQNIDCVFTMETPANRNTVMENSITLDSNSDQYHSASLDKSENNALDFYS</sequence>
<feature type="coiled-coil region" evidence="1">
    <location>
        <begin position="94"/>
        <end position="167"/>
    </location>
</feature>
<dbReference type="Ensembl" id="ENSECRT00000009712.1">
    <property type="protein sequence ID" value="ENSECRP00000009553.1"/>
    <property type="gene ID" value="ENSECRG00000006395.1"/>
</dbReference>
<keyword evidence="1" id="KW-0175">Coiled coil</keyword>
<evidence type="ECO:0000256" key="1">
    <source>
        <dbReference type="SAM" id="Coils"/>
    </source>
</evidence>
<proteinExistence type="predicted"/>
<reference evidence="2" key="3">
    <citation type="submission" date="2025-09" db="UniProtKB">
        <authorList>
            <consortium name="Ensembl"/>
        </authorList>
    </citation>
    <scope>IDENTIFICATION</scope>
</reference>
<dbReference type="AlphaFoldDB" id="A0A8C4S0P7"/>
<feature type="coiled-coil region" evidence="1">
    <location>
        <begin position="314"/>
        <end position="384"/>
    </location>
</feature>
<organism evidence="2 3">
    <name type="scientific">Erpetoichthys calabaricus</name>
    <name type="common">Rope fish</name>
    <name type="synonym">Calamoichthys calabaricus</name>
    <dbReference type="NCBI Taxonomy" id="27687"/>
    <lineage>
        <taxon>Eukaryota</taxon>
        <taxon>Metazoa</taxon>
        <taxon>Chordata</taxon>
        <taxon>Craniata</taxon>
        <taxon>Vertebrata</taxon>
        <taxon>Euteleostomi</taxon>
        <taxon>Actinopterygii</taxon>
        <taxon>Polypteriformes</taxon>
        <taxon>Polypteridae</taxon>
        <taxon>Erpetoichthys</taxon>
    </lineage>
</organism>
<feature type="coiled-coil region" evidence="1">
    <location>
        <begin position="195"/>
        <end position="264"/>
    </location>
</feature>
<dbReference type="GO" id="GO:0007005">
    <property type="term" value="P:mitochondrion organization"/>
    <property type="evidence" value="ECO:0007669"/>
    <property type="project" value="InterPro"/>
</dbReference>
<dbReference type="GO" id="GO:0097539">
    <property type="term" value="C:ciliary transition fiber"/>
    <property type="evidence" value="ECO:0007669"/>
    <property type="project" value="TreeGrafter"/>
</dbReference>
<dbReference type="GO" id="GO:0007268">
    <property type="term" value="P:chemical synaptic transmission"/>
    <property type="evidence" value="ECO:0007669"/>
    <property type="project" value="InterPro"/>
</dbReference>
<dbReference type="GeneTree" id="ENSGT01120000273658"/>
<dbReference type="Proteomes" id="UP000694620">
    <property type="component" value="Chromosome 9"/>
</dbReference>